<evidence type="ECO:0000313" key="11">
    <source>
        <dbReference type="EMBL" id="PHH59973.1"/>
    </source>
</evidence>
<evidence type="ECO:0000256" key="1">
    <source>
        <dbReference type="ARBA" id="ARBA00004567"/>
    </source>
</evidence>
<evidence type="ECO:0000256" key="9">
    <source>
        <dbReference type="RuleBase" id="RU365073"/>
    </source>
</evidence>
<keyword evidence="8 9" id="KW-0539">Nucleus</keyword>
<evidence type="ECO:0000256" key="8">
    <source>
        <dbReference type="ARBA" id="ARBA00023242"/>
    </source>
</evidence>
<comment type="subcellular location">
    <subcellularLocation>
        <location evidence="1 9">Nucleus</location>
        <location evidence="1 9">Nuclear pore complex</location>
    </subcellularLocation>
</comment>
<feature type="compositionally biased region" description="Polar residues" evidence="10">
    <location>
        <begin position="49"/>
        <end position="92"/>
    </location>
</feature>
<name>A0A2C5XX59_9HYPO</name>
<dbReference type="Proteomes" id="UP000226192">
    <property type="component" value="Unassembled WGS sequence"/>
</dbReference>
<keyword evidence="3 9" id="KW-0813">Transport</keyword>
<comment type="function">
    <text evidence="9">Functions as a component of the nuclear pore complex (NPC).</text>
</comment>
<keyword evidence="7 9" id="KW-0906">Nuclear pore complex</keyword>
<dbReference type="GO" id="GO:0006606">
    <property type="term" value="P:protein import into nucleus"/>
    <property type="evidence" value="ECO:0007669"/>
    <property type="project" value="TreeGrafter"/>
</dbReference>
<dbReference type="Pfam" id="PF07575">
    <property type="entry name" value="Nucleopor_Nup85"/>
    <property type="match status" value="1"/>
</dbReference>
<dbReference type="InterPro" id="IPR011502">
    <property type="entry name" value="Nucleoporin_Nup85"/>
</dbReference>
<dbReference type="AlphaFoldDB" id="A0A2C5XX59"/>
<dbReference type="EMBL" id="NJET01000170">
    <property type="protein sequence ID" value="PHH59973.1"/>
    <property type="molecule type" value="Genomic_DNA"/>
</dbReference>
<dbReference type="PANTHER" id="PTHR13373:SF21">
    <property type="entry name" value="NUCLEAR PORE COMPLEX PROTEIN NUP85"/>
    <property type="match status" value="1"/>
</dbReference>
<protein>
    <recommendedName>
        <fullName evidence="9">Nuclear pore complex protein Nup85</fullName>
    </recommendedName>
</protein>
<keyword evidence="12" id="KW-1185">Reference proteome</keyword>
<evidence type="ECO:0000256" key="3">
    <source>
        <dbReference type="ARBA" id="ARBA00022448"/>
    </source>
</evidence>
<feature type="compositionally biased region" description="Polar residues" evidence="10">
    <location>
        <begin position="32"/>
        <end position="41"/>
    </location>
</feature>
<sequence length="1056" mass="116777">MAHRFVLESSPPSSPEPATPERKTQHDADFSFGNQSASTTPAGPPPRSSMASFASSRNTEGSSKPQFKSLTSGATTRTGSSNLFGSVDQSRSSFDDEPIDQSSGERYEEDLPPFRSNLFRTSGRQLSNKNESDDDTELEVERFINDDLEVEADNEDDSESEEASDDESEDVDVFLNMRHDDRPYGKAPIGEESEDLLMFKTPSATHRILEEAEDIFHRSTTRLGVLTRSQGFQFATFARNIYSEQEPARVTESPELILKTENLVYCLYEEGIGVEDNAERLDASLGKVSRLVQLWNDYVGCLPQPEGEDFASIGPSFRAEPFEKAAYIANLVLRMHHTRFSDDPGNDKAPPLPEILLDWLQVSHNLYPNQTNDISRYKPSPACHVMFWQTLRCALLRGKVSDVVQLLRNACWENVRVGSQGDEAYSGQALENIRRFVGAACDVLKQCPGIRCDWDIWNRSWTLFRVQARGALEKLTIFAEGEASSSIGRKSQSMSTMARKASSQIPWDVYENLQSIYGIVLGKQNAILDTAQDWCEATIGLFAWLDDDSPRQKHGLSQSLGFGASSGFSYSTDYLDRLASAFHRVLTSDLSPNILNPVEVAIASAFEGNVEAVVGCLRTWSLPVAASVAEIAALGHWLPPPQPAKPLPTDTLGMEDLELLGVLPPTVDEVEGIKDTTLIVYARELAGIEHLSADKYGWELAIQILGRMDSATRSEQVIGELLRDLLDTLTENSSATVDKMWRLLNDLGMLVFASETALTYAEILVNNSHRFGDALWYFALAHRAERVRDILNLLMSYSLLRSAAYPAEDDLDQGLKSLLYKRTETLEQRAKQDLDAAQLLGRMLSGYATLRKFYELRERVKGEEKCHVKAMALKRKAAQALVIVISSSADSIRGGIYDETREAVVCEDFLLALLGEATVFVNQSPTMVSLEEIGILIRAIEDVQTVGSTIYDVCDEFFALVLGSAQGLKGSTPADLMTRSTNSLGSSSYIMSGSSMLASRLQGTLGSGAKIERGWDWRRGLMASTKGADVLRRMRLGLAKDLAALWLDEADGVAIF</sequence>
<keyword evidence="4 9" id="KW-0509">mRNA transport</keyword>
<comment type="similarity">
    <text evidence="2 9">Belongs to the nucleoporin Nup85 family.</text>
</comment>
<dbReference type="GO" id="GO:0006406">
    <property type="term" value="P:mRNA export from nucleus"/>
    <property type="evidence" value="ECO:0007669"/>
    <property type="project" value="TreeGrafter"/>
</dbReference>
<dbReference type="GO" id="GO:0031965">
    <property type="term" value="C:nuclear membrane"/>
    <property type="evidence" value="ECO:0007669"/>
    <property type="project" value="UniProtKB-UniRule"/>
</dbReference>
<evidence type="ECO:0000313" key="12">
    <source>
        <dbReference type="Proteomes" id="UP000226192"/>
    </source>
</evidence>
<feature type="compositionally biased region" description="Acidic residues" evidence="10">
    <location>
        <begin position="146"/>
        <end position="171"/>
    </location>
</feature>
<keyword evidence="6 9" id="KW-0811">Translocation</keyword>
<evidence type="ECO:0000256" key="6">
    <source>
        <dbReference type="ARBA" id="ARBA00023010"/>
    </source>
</evidence>
<dbReference type="PANTHER" id="PTHR13373">
    <property type="entry name" value="FROUNT PROTEIN-RELATED"/>
    <property type="match status" value="1"/>
</dbReference>
<keyword evidence="5 9" id="KW-0653">Protein transport</keyword>
<comment type="subunit">
    <text evidence="9">Component of the nuclear pore complex (NPC).</text>
</comment>
<comment type="caution">
    <text evidence="11">The sequence shown here is derived from an EMBL/GenBank/DDBJ whole genome shotgun (WGS) entry which is preliminary data.</text>
</comment>
<reference evidence="11 12" key="1">
    <citation type="submission" date="2017-06" db="EMBL/GenBank/DDBJ databases">
        <title>Ant-infecting Ophiocordyceps genomes reveal a high diversity of potential behavioral manipulation genes and a possible major role for enterotoxins.</title>
        <authorList>
            <person name="De Bekker C."/>
            <person name="Evans H.C."/>
            <person name="Brachmann A."/>
            <person name="Hughes D.P."/>
        </authorList>
    </citation>
    <scope>NUCLEOTIDE SEQUENCE [LARGE SCALE GENOMIC DNA]</scope>
    <source>
        <strain evidence="11 12">Map64</strain>
    </source>
</reference>
<evidence type="ECO:0000256" key="5">
    <source>
        <dbReference type="ARBA" id="ARBA00022927"/>
    </source>
</evidence>
<feature type="compositionally biased region" description="Polar residues" evidence="10">
    <location>
        <begin position="118"/>
        <end position="129"/>
    </location>
</feature>
<dbReference type="GO" id="GO:0045893">
    <property type="term" value="P:positive regulation of DNA-templated transcription"/>
    <property type="evidence" value="ECO:0007669"/>
    <property type="project" value="TreeGrafter"/>
</dbReference>
<evidence type="ECO:0000256" key="10">
    <source>
        <dbReference type="SAM" id="MobiDB-lite"/>
    </source>
</evidence>
<dbReference type="GO" id="GO:0017056">
    <property type="term" value="F:structural constituent of nuclear pore"/>
    <property type="evidence" value="ECO:0007669"/>
    <property type="project" value="TreeGrafter"/>
</dbReference>
<gene>
    <name evidence="11" type="ORF">CDD81_2332</name>
</gene>
<evidence type="ECO:0000256" key="7">
    <source>
        <dbReference type="ARBA" id="ARBA00023132"/>
    </source>
</evidence>
<dbReference type="OrthoDB" id="2224430at2759"/>
<evidence type="ECO:0000256" key="2">
    <source>
        <dbReference type="ARBA" id="ARBA00005573"/>
    </source>
</evidence>
<dbReference type="GO" id="GO:0031080">
    <property type="term" value="C:nuclear pore outer ring"/>
    <property type="evidence" value="ECO:0007669"/>
    <property type="project" value="TreeGrafter"/>
</dbReference>
<keyword evidence="9" id="KW-0472">Membrane</keyword>
<organism evidence="11 12">
    <name type="scientific">Ophiocordyceps australis</name>
    <dbReference type="NCBI Taxonomy" id="1399860"/>
    <lineage>
        <taxon>Eukaryota</taxon>
        <taxon>Fungi</taxon>
        <taxon>Dikarya</taxon>
        <taxon>Ascomycota</taxon>
        <taxon>Pezizomycotina</taxon>
        <taxon>Sordariomycetes</taxon>
        <taxon>Hypocreomycetidae</taxon>
        <taxon>Hypocreales</taxon>
        <taxon>Ophiocordycipitaceae</taxon>
        <taxon>Ophiocordyceps</taxon>
    </lineage>
</organism>
<feature type="region of interest" description="Disordered" evidence="10">
    <location>
        <begin position="1"/>
        <end position="171"/>
    </location>
</feature>
<evidence type="ECO:0000256" key="4">
    <source>
        <dbReference type="ARBA" id="ARBA00022816"/>
    </source>
</evidence>
<dbReference type="STRING" id="1399860.A0A2C5XX59"/>
<accession>A0A2C5XX59</accession>
<feature type="compositionally biased region" description="Basic and acidic residues" evidence="10">
    <location>
        <begin position="19"/>
        <end position="29"/>
    </location>
</feature>
<proteinExistence type="inferred from homology"/>